<dbReference type="InterPro" id="IPR001387">
    <property type="entry name" value="Cro/C1-type_HTH"/>
</dbReference>
<dbReference type="Proteomes" id="UP000307943">
    <property type="component" value="Unassembled WGS sequence"/>
</dbReference>
<keyword evidence="1" id="KW-0238">DNA-binding</keyword>
<evidence type="ECO:0000256" key="1">
    <source>
        <dbReference type="ARBA" id="ARBA00023125"/>
    </source>
</evidence>
<sequence>MSENVLKFVGARIRDLRKERGLSQEQLGEKAGFHFSYIGGIERAEKNISLLNLAKIADALDVEIHELFGYSYSMKMELSDKEEEITEILDILLRQDLNDLKRVKTIIKEVLRD</sequence>
<dbReference type="InterPro" id="IPR010982">
    <property type="entry name" value="Lambda_DNA-bd_dom_sf"/>
</dbReference>
<dbReference type="GO" id="GO:0003700">
    <property type="term" value="F:DNA-binding transcription factor activity"/>
    <property type="evidence" value="ECO:0007669"/>
    <property type="project" value="TreeGrafter"/>
</dbReference>
<dbReference type="GO" id="GO:0003677">
    <property type="term" value="F:DNA binding"/>
    <property type="evidence" value="ECO:0007669"/>
    <property type="project" value="UniProtKB-KW"/>
</dbReference>
<feature type="domain" description="HTH cro/C1-type" evidence="2">
    <location>
        <begin position="13"/>
        <end position="67"/>
    </location>
</feature>
<dbReference type="OrthoDB" id="9814553at2"/>
<name>A0A5C4T3X4_9BACL</name>
<dbReference type="InterPro" id="IPR050807">
    <property type="entry name" value="TransReg_Diox_bact_type"/>
</dbReference>
<accession>A0A5C4T3X4</accession>
<dbReference type="PANTHER" id="PTHR46797:SF24">
    <property type="entry name" value="DNA-BINDING PHAGE PROTEIN"/>
    <property type="match status" value="1"/>
</dbReference>
<evidence type="ECO:0000259" key="2">
    <source>
        <dbReference type="PROSITE" id="PS50943"/>
    </source>
</evidence>
<dbReference type="GO" id="GO:0005829">
    <property type="term" value="C:cytosol"/>
    <property type="evidence" value="ECO:0007669"/>
    <property type="project" value="TreeGrafter"/>
</dbReference>
<dbReference type="PROSITE" id="PS50943">
    <property type="entry name" value="HTH_CROC1"/>
    <property type="match status" value="1"/>
</dbReference>
<dbReference type="Gene3D" id="1.10.260.40">
    <property type="entry name" value="lambda repressor-like DNA-binding domains"/>
    <property type="match status" value="1"/>
</dbReference>
<organism evidence="3 4">
    <name type="scientific">Paenibacillus hemerocallicola</name>
    <dbReference type="NCBI Taxonomy" id="1172614"/>
    <lineage>
        <taxon>Bacteria</taxon>
        <taxon>Bacillati</taxon>
        <taxon>Bacillota</taxon>
        <taxon>Bacilli</taxon>
        <taxon>Bacillales</taxon>
        <taxon>Paenibacillaceae</taxon>
        <taxon>Paenibacillus</taxon>
    </lineage>
</organism>
<gene>
    <name evidence="3" type="ORF">FE784_23940</name>
</gene>
<evidence type="ECO:0000313" key="4">
    <source>
        <dbReference type="Proteomes" id="UP000307943"/>
    </source>
</evidence>
<evidence type="ECO:0000313" key="3">
    <source>
        <dbReference type="EMBL" id="TNJ63774.1"/>
    </source>
</evidence>
<comment type="caution">
    <text evidence="3">The sequence shown here is derived from an EMBL/GenBank/DDBJ whole genome shotgun (WGS) entry which is preliminary data.</text>
</comment>
<keyword evidence="4" id="KW-1185">Reference proteome</keyword>
<dbReference type="SUPFAM" id="SSF47413">
    <property type="entry name" value="lambda repressor-like DNA-binding domains"/>
    <property type="match status" value="1"/>
</dbReference>
<reference evidence="3 4" key="1">
    <citation type="submission" date="2019-05" db="EMBL/GenBank/DDBJ databases">
        <title>We sequenced the genome of Paenibacillus hemerocallicola KCTC 33185 for further insight into its adaptation and study the phylogeny of Paenibacillus.</title>
        <authorList>
            <person name="Narsing Rao M.P."/>
        </authorList>
    </citation>
    <scope>NUCLEOTIDE SEQUENCE [LARGE SCALE GENOMIC DNA]</scope>
    <source>
        <strain evidence="3 4">KCTC 33185</strain>
    </source>
</reference>
<dbReference type="SMART" id="SM00530">
    <property type="entry name" value="HTH_XRE"/>
    <property type="match status" value="1"/>
</dbReference>
<dbReference type="RefSeq" id="WP_139604786.1">
    <property type="nucleotide sequence ID" value="NZ_VDCQ01000038.1"/>
</dbReference>
<dbReference type="EMBL" id="VDCQ01000038">
    <property type="protein sequence ID" value="TNJ63774.1"/>
    <property type="molecule type" value="Genomic_DNA"/>
</dbReference>
<protein>
    <submittedName>
        <fullName evidence="3">Helix-turn-helix transcriptional regulator</fullName>
    </submittedName>
</protein>
<dbReference type="PANTHER" id="PTHR46797">
    <property type="entry name" value="HTH-TYPE TRANSCRIPTIONAL REGULATOR"/>
    <property type="match status" value="1"/>
</dbReference>
<dbReference type="AlphaFoldDB" id="A0A5C4T3X4"/>
<dbReference type="Pfam" id="PF01381">
    <property type="entry name" value="HTH_3"/>
    <property type="match status" value="1"/>
</dbReference>
<dbReference type="CDD" id="cd00093">
    <property type="entry name" value="HTH_XRE"/>
    <property type="match status" value="1"/>
</dbReference>
<proteinExistence type="predicted"/>